<dbReference type="EMBL" id="WOCA01000002">
    <property type="protein sequence ID" value="MUK87607.1"/>
    <property type="molecule type" value="Genomic_DNA"/>
</dbReference>
<sequence>MIDKLFPGLRHLTSYNSSKLSSDITAGVIVTFLLIPQSMAYAIIAGVPLTMGILAGTFPLIIYTLFGSSRYLSIGPVSIVSLLAFTGISSITDPGSNRFLELIILLSLLVGMVQLLLGLLKFGSFLNYISPAVIGGFTSALAIIIILNQMSSIIGVALPKYNNFITYFWGIFERISNVNIVTITIGLASLLFLVVLKNILHMLSGPFLLIFISIIVVDYFDLNNKGVEVVGGIPRKLPDVSLTIPTLDILLSLIPIALVIGFISFFESFSVAKTLADKEGEKVNPNQELIGLSFANITSSFVGSIPVAGAISRTAVNYESGAKTNVSMLVTALLMLLAVLFMTPLFYYLPKATLSAIIIFAVMKLINAKQLVYYLKRKPIEAFIFLVTFISTLILDVFIGLVIGVVASLGICRLTKVDK</sequence>
<dbReference type="PANTHER" id="PTHR11814">
    <property type="entry name" value="SULFATE TRANSPORTER"/>
    <property type="match status" value="1"/>
</dbReference>
<dbReference type="GO" id="GO:0055085">
    <property type="term" value="P:transmembrane transport"/>
    <property type="evidence" value="ECO:0007669"/>
    <property type="project" value="InterPro"/>
</dbReference>
<comment type="subcellular location">
    <subcellularLocation>
        <location evidence="1">Membrane</location>
        <topology evidence="1">Multi-pass membrane protein</topology>
    </subcellularLocation>
</comment>
<dbReference type="InterPro" id="IPR001902">
    <property type="entry name" value="SLC26A/SulP_fam"/>
</dbReference>
<proteinExistence type="predicted"/>
<dbReference type="InterPro" id="IPR011547">
    <property type="entry name" value="SLC26A/SulP_dom"/>
</dbReference>
<evidence type="ECO:0000256" key="2">
    <source>
        <dbReference type="ARBA" id="ARBA00022692"/>
    </source>
</evidence>
<feature type="transmembrane region" description="Helical" evidence="5">
    <location>
        <begin position="326"/>
        <end position="348"/>
    </location>
</feature>
<dbReference type="AlphaFoldDB" id="A0A6N8FHS2"/>
<evidence type="ECO:0000256" key="4">
    <source>
        <dbReference type="ARBA" id="ARBA00023136"/>
    </source>
</evidence>
<dbReference type="Pfam" id="PF00916">
    <property type="entry name" value="Sulfate_transp"/>
    <property type="match status" value="1"/>
</dbReference>
<feature type="transmembrane region" description="Helical" evidence="5">
    <location>
        <begin position="242"/>
        <end position="266"/>
    </location>
</feature>
<gene>
    <name evidence="7" type="ORF">GMD78_04230</name>
</gene>
<keyword evidence="4 5" id="KW-0472">Membrane</keyword>
<feature type="transmembrane region" description="Helical" evidence="5">
    <location>
        <begin position="203"/>
        <end position="222"/>
    </location>
</feature>
<feature type="transmembrane region" description="Helical" evidence="5">
    <location>
        <begin position="42"/>
        <end position="66"/>
    </location>
</feature>
<feature type="transmembrane region" description="Helical" evidence="5">
    <location>
        <begin position="354"/>
        <end position="375"/>
    </location>
</feature>
<reference evidence="7 8" key="1">
    <citation type="submission" date="2019-11" db="EMBL/GenBank/DDBJ databases">
        <authorList>
            <person name="Li X."/>
        </authorList>
    </citation>
    <scope>NUCLEOTIDE SEQUENCE [LARGE SCALE GENOMIC DNA]</scope>
    <source>
        <strain evidence="7 8">L9</strain>
    </source>
</reference>
<feature type="transmembrane region" description="Helical" evidence="5">
    <location>
        <begin position="73"/>
        <end position="92"/>
    </location>
</feature>
<feature type="transmembrane region" description="Helical" evidence="5">
    <location>
        <begin position="382"/>
        <end position="411"/>
    </location>
</feature>
<organism evidence="7 8">
    <name type="scientific">Ornithinibacillus caprae</name>
    <dbReference type="NCBI Taxonomy" id="2678566"/>
    <lineage>
        <taxon>Bacteria</taxon>
        <taxon>Bacillati</taxon>
        <taxon>Bacillota</taxon>
        <taxon>Bacilli</taxon>
        <taxon>Bacillales</taxon>
        <taxon>Bacillaceae</taxon>
        <taxon>Ornithinibacillus</taxon>
    </lineage>
</organism>
<dbReference type="Proteomes" id="UP000469125">
    <property type="component" value="Unassembled WGS sequence"/>
</dbReference>
<keyword evidence="2 5" id="KW-0812">Transmembrane</keyword>
<name>A0A6N8FHS2_9BACI</name>
<evidence type="ECO:0000256" key="5">
    <source>
        <dbReference type="SAM" id="Phobius"/>
    </source>
</evidence>
<protein>
    <submittedName>
        <fullName evidence="7">Sodium-independent anion transporter</fullName>
    </submittedName>
</protein>
<feature type="transmembrane region" description="Helical" evidence="5">
    <location>
        <begin position="178"/>
        <end position="196"/>
    </location>
</feature>
<keyword evidence="3 5" id="KW-1133">Transmembrane helix</keyword>
<evidence type="ECO:0000259" key="6">
    <source>
        <dbReference type="Pfam" id="PF00916"/>
    </source>
</evidence>
<dbReference type="RefSeq" id="WP_155667438.1">
    <property type="nucleotide sequence ID" value="NZ_WOCA01000002.1"/>
</dbReference>
<keyword evidence="8" id="KW-1185">Reference proteome</keyword>
<feature type="transmembrane region" description="Helical" evidence="5">
    <location>
        <begin position="132"/>
        <end position="158"/>
    </location>
</feature>
<comment type="caution">
    <text evidence="7">The sequence shown here is derived from an EMBL/GenBank/DDBJ whole genome shotgun (WGS) entry which is preliminary data.</text>
</comment>
<feature type="domain" description="SLC26A/SulP transporter" evidence="6">
    <location>
        <begin position="20"/>
        <end position="388"/>
    </location>
</feature>
<evidence type="ECO:0000256" key="3">
    <source>
        <dbReference type="ARBA" id="ARBA00022989"/>
    </source>
</evidence>
<accession>A0A6N8FHS2</accession>
<evidence type="ECO:0000313" key="8">
    <source>
        <dbReference type="Proteomes" id="UP000469125"/>
    </source>
</evidence>
<evidence type="ECO:0000313" key="7">
    <source>
        <dbReference type="EMBL" id="MUK87607.1"/>
    </source>
</evidence>
<feature type="transmembrane region" description="Helical" evidence="5">
    <location>
        <begin position="98"/>
        <end position="120"/>
    </location>
</feature>
<dbReference type="GO" id="GO:0016020">
    <property type="term" value="C:membrane"/>
    <property type="evidence" value="ECO:0007669"/>
    <property type="project" value="UniProtKB-SubCell"/>
</dbReference>
<evidence type="ECO:0000256" key="1">
    <source>
        <dbReference type="ARBA" id="ARBA00004141"/>
    </source>
</evidence>